<name>A0A6N3HNS3_9BACT</name>
<evidence type="ECO:0000313" key="1">
    <source>
        <dbReference type="EMBL" id="VYU78108.1"/>
    </source>
</evidence>
<proteinExistence type="predicted"/>
<reference evidence="1" key="1">
    <citation type="submission" date="2019-11" db="EMBL/GenBank/DDBJ databases">
        <authorList>
            <person name="Feng L."/>
        </authorList>
    </citation>
    <scope>NUCLEOTIDE SEQUENCE</scope>
    <source>
        <strain evidence="1">PmerdaeLFYP103</strain>
    </source>
</reference>
<protein>
    <submittedName>
        <fullName evidence="1">Uncharacterized protein</fullName>
    </submittedName>
</protein>
<accession>A0A6N3HNS3</accession>
<sequence>MKNFKNKTACIRSDMNRIKDVSTVANGIHNT</sequence>
<dbReference type="EMBL" id="CACRUV010000057">
    <property type="protein sequence ID" value="VYU78108.1"/>
    <property type="molecule type" value="Genomic_DNA"/>
</dbReference>
<organism evidence="1">
    <name type="scientific">Parabacteroides merdae</name>
    <dbReference type="NCBI Taxonomy" id="46503"/>
    <lineage>
        <taxon>Bacteria</taxon>
        <taxon>Pseudomonadati</taxon>
        <taxon>Bacteroidota</taxon>
        <taxon>Bacteroidia</taxon>
        <taxon>Bacteroidales</taxon>
        <taxon>Tannerellaceae</taxon>
        <taxon>Parabacteroides</taxon>
    </lineage>
</organism>
<dbReference type="AlphaFoldDB" id="A0A6N3HNS3"/>
<gene>
    <name evidence="1" type="ORF">PMLFYP103_03950</name>
</gene>